<feature type="transmembrane region" description="Helical" evidence="2">
    <location>
        <begin position="54"/>
        <end position="75"/>
    </location>
</feature>
<evidence type="ECO:0008006" key="5">
    <source>
        <dbReference type="Google" id="ProtNLM"/>
    </source>
</evidence>
<organism evidence="3 4">
    <name type="scientific">Gymnopus androsaceus JB14</name>
    <dbReference type="NCBI Taxonomy" id="1447944"/>
    <lineage>
        <taxon>Eukaryota</taxon>
        <taxon>Fungi</taxon>
        <taxon>Dikarya</taxon>
        <taxon>Basidiomycota</taxon>
        <taxon>Agaricomycotina</taxon>
        <taxon>Agaricomycetes</taxon>
        <taxon>Agaricomycetidae</taxon>
        <taxon>Agaricales</taxon>
        <taxon>Marasmiineae</taxon>
        <taxon>Omphalotaceae</taxon>
        <taxon>Gymnopus</taxon>
    </lineage>
</organism>
<keyword evidence="2" id="KW-0812">Transmembrane</keyword>
<proteinExistence type="predicted"/>
<feature type="transmembrane region" description="Helical" evidence="2">
    <location>
        <begin position="95"/>
        <end position="118"/>
    </location>
</feature>
<feature type="transmembrane region" description="Helical" evidence="2">
    <location>
        <begin position="221"/>
        <end position="241"/>
    </location>
</feature>
<evidence type="ECO:0000256" key="2">
    <source>
        <dbReference type="SAM" id="Phobius"/>
    </source>
</evidence>
<keyword evidence="2" id="KW-0472">Membrane</keyword>
<keyword evidence="2" id="KW-1133">Transmembrane helix</keyword>
<feature type="transmembrane region" description="Helical" evidence="2">
    <location>
        <begin position="130"/>
        <end position="151"/>
    </location>
</feature>
<feature type="compositionally biased region" description="Polar residues" evidence="1">
    <location>
        <begin position="307"/>
        <end position="319"/>
    </location>
</feature>
<gene>
    <name evidence="3" type="ORF">BT96DRAFT_979057</name>
</gene>
<dbReference type="Proteomes" id="UP000799118">
    <property type="component" value="Unassembled WGS sequence"/>
</dbReference>
<dbReference type="OrthoDB" id="3232296at2759"/>
<protein>
    <recommendedName>
        <fullName evidence="5">G-protein coupled receptors family 3 profile domain-containing protein</fullName>
    </recommendedName>
</protein>
<feature type="transmembrane region" description="Helical" evidence="2">
    <location>
        <begin position="253"/>
        <end position="273"/>
    </location>
</feature>
<accession>A0A6A4H5W3</accession>
<evidence type="ECO:0000313" key="3">
    <source>
        <dbReference type="EMBL" id="KAE9393176.1"/>
    </source>
</evidence>
<feature type="transmembrane region" description="Helical" evidence="2">
    <location>
        <begin position="20"/>
        <end position="42"/>
    </location>
</feature>
<keyword evidence="4" id="KW-1185">Reference proteome</keyword>
<dbReference type="EMBL" id="ML769579">
    <property type="protein sequence ID" value="KAE9393176.1"/>
    <property type="molecule type" value="Genomic_DNA"/>
</dbReference>
<dbReference type="AlphaFoldDB" id="A0A6A4H5W3"/>
<evidence type="ECO:0000256" key="1">
    <source>
        <dbReference type="SAM" id="MobiDB-lite"/>
    </source>
</evidence>
<sequence length="342" mass="38213">MIFVPRVDQAEMGKSAIPLLYVWISFNLLAVILLLILVLTFLLSKRVTKRHPSLINVCMTWVLSGIYSLLLFFGGRAKPTDPQPSSSLCIAQTSLLYGILPMWSVAIFILMYFILGIVSGNGRNFGRGKMFVMLGAPYLTQFCFSLAALVLSLKHPSKVNREHRFFYCALHYDPLSNAMSIFTFIVCLGITLLEFQLAMCLYRNWRMRGRAGQSTGIDLQLLLRVFAFGVFIFLGMFVDVVSMFSQRSLAPDMYFAFAGLVTFLVFASQSDVLRAWCFWRKDDPIHVSPADTSRGSGWTNLDLGSEKPNNAPSDFSASLPSPVPAQLAAHVHDLHGRELATP</sequence>
<evidence type="ECO:0000313" key="4">
    <source>
        <dbReference type="Proteomes" id="UP000799118"/>
    </source>
</evidence>
<name>A0A6A4H5W3_9AGAR</name>
<reference evidence="3" key="1">
    <citation type="journal article" date="2019" name="Environ. Microbiol.">
        <title>Fungal ecological strategies reflected in gene transcription - a case study of two litter decomposers.</title>
        <authorList>
            <person name="Barbi F."/>
            <person name="Kohler A."/>
            <person name="Barry K."/>
            <person name="Baskaran P."/>
            <person name="Daum C."/>
            <person name="Fauchery L."/>
            <person name="Ihrmark K."/>
            <person name="Kuo A."/>
            <person name="LaButti K."/>
            <person name="Lipzen A."/>
            <person name="Morin E."/>
            <person name="Grigoriev I.V."/>
            <person name="Henrissat B."/>
            <person name="Lindahl B."/>
            <person name="Martin F."/>
        </authorList>
    </citation>
    <scope>NUCLEOTIDE SEQUENCE</scope>
    <source>
        <strain evidence="3">JB14</strain>
    </source>
</reference>
<feature type="transmembrane region" description="Helical" evidence="2">
    <location>
        <begin position="181"/>
        <end position="201"/>
    </location>
</feature>
<feature type="region of interest" description="Disordered" evidence="1">
    <location>
        <begin position="291"/>
        <end position="321"/>
    </location>
</feature>